<dbReference type="Pfam" id="PF00300">
    <property type="entry name" value="His_Phos_1"/>
    <property type="match status" value="1"/>
</dbReference>
<feature type="binding site" evidence="4">
    <location>
        <begin position="8"/>
        <end position="15"/>
    </location>
    <ligand>
        <name>substrate</name>
    </ligand>
</feature>
<feature type="binding site" evidence="4">
    <location>
        <position position="61"/>
    </location>
    <ligand>
        <name>substrate</name>
    </ligand>
</feature>
<dbReference type="AlphaFoldDB" id="A0A9J7AUF6"/>
<keyword evidence="2" id="KW-0413">Isomerase</keyword>
<dbReference type="InterPro" id="IPR029033">
    <property type="entry name" value="His_PPase_superfam"/>
</dbReference>
<feature type="active site" description="Tele-phosphohistidine intermediate" evidence="3">
    <location>
        <position position="9"/>
    </location>
</feature>
<dbReference type="SMART" id="SM00855">
    <property type="entry name" value="PGAM"/>
    <property type="match status" value="1"/>
</dbReference>
<dbReference type="PANTHER" id="PTHR48100">
    <property type="entry name" value="BROAD-SPECIFICITY PHOSPHATASE YOR283W-RELATED"/>
    <property type="match status" value="1"/>
</dbReference>
<dbReference type="Proteomes" id="UP001060336">
    <property type="component" value="Chromosome"/>
</dbReference>
<dbReference type="InterPro" id="IPR013078">
    <property type="entry name" value="His_Pase_superF_clade-1"/>
</dbReference>
<evidence type="ECO:0000313" key="5">
    <source>
        <dbReference type="EMBL" id="UUX50458.1"/>
    </source>
</evidence>
<proteinExistence type="predicted"/>
<feature type="active site" description="Proton donor/acceptor" evidence="3">
    <location>
        <position position="88"/>
    </location>
</feature>
<keyword evidence="6" id="KW-1185">Reference proteome</keyword>
<gene>
    <name evidence="5" type="ORF">NUH88_01925</name>
</gene>
<protein>
    <submittedName>
        <fullName evidence="5">Histidine phosphatase family protein</fullName>
    </submittedName>
</protein>
<dbReference type="GO" id="GO:0016791">
    <property type="term" value="F:phosphatase activity"/>
    <property type="evidence" value="ECO:0007669"/>
    <property type="project" value="TreeGrafter"/>
</dbReference>
<accession>A0A9J7AUF6</accession>
<evidence type="ECO:0000313" key="6">
    <source>
        <dbReference type="Proteomes" id="UP001060336"/>
    </source>
</evidence>
<dbReference type="PANTHER" id="PTHR48100:SF1">
    <property type="entry name" value="HISTIDINE PHOSPHATASE FAMILY PROTEIN-RELATED"/>
    <property type="match status" value="1"/>
</dbReference>
<evidence type="ECO:0000256" key="1">
    <source>
        <dbReference type="ARBA" id="ARBA00023152"/>
    </source>
</evidence>
<dbReference type="EMBL" id="CP102480">
    <property type="protein sequence ID" value="UUX50458.1"/>
    <property type="molecule type" value="Genomic_DNA"/>
</dbReference>
<dbReference type="RefSeq" id="WP_257769630.1">
    <property type="nucleotide sequence ID" value="NZ_CP102480.1"/>
</dbReference>
<dbReference type="GO" id="GO:0005737">
    <property type="term" value="C:cytoplasm"/>
    <property type="evidence" value="ECO:0007669"/>
    <property type="project" value="TreeGrafter"/>
</dbReference>
<dbReference type="SUPFAM" id="SSF53254">
    <property type="entry name" value="Phosphoglycerate mutase-like"/>
    <property type="match status" value="1"/>
</dbReference>
<evidence type="ECO:0000256" key="3">
    <source>
        <dbReference type="PIRSR" id="PIRSR613078-1"/>
    </source>
</evidence>
<dbReference type="InterPro" id="IPR001345">
    <property type="entry name" value="PG/BPGM_mutase_AS"/>
</dbReference>
<organism evidence="5 6">
    <name type="scientific">Nisaea acidiphila</name>
    <dbReference type="NCBI Taxonomy" id="1862145"/>
    <lineage>
        <taxon>Bacteria</taxon>
        <taxon>Pseudomonadati</taxon>
        <taxon>Pseudomonadota</taxon>
        <taxon>Alphaproteobacteria</taxon>
        <taxon>Rhodospirillales</taxon>
        <taxon>Thalassobaculaceae</taxon>
        <taxon>Nisaea</taxon>
    </lineage>
</organism>
<name>A0A9J7AUF6_9PROT</name>
<keyword evidence="1" id="KW-0324">Glycolysis</keyword>
<sequence>MTRIYLIRHGETIWNREGRLQGQLDSPLTLHGIRQAEANGRKFAEISARESLSLHASPLGRTRQTAAIICELSGLPYEEIRFDARLKEITLGEHDGYRGWERLDRDFPELAAQRRADPWHFQHPGGESTEMVRRRLAPFLGELQEKGGAHLIVAHGVVNKVLRGIYLGLSEEECFALDRRQDGFHLLEDGAERFVATEPAPD</sequence>
<dbReference type="CDD" id="cd07067">
    <property type="entry name" value="HP_PGM_like"/>
    <property type="match status" value="1"/>
</dbReference>
<dbReference type="Gene3D" id="3.40.50.1240">
    <property type="entry name" value="Phosphoglycerate mutase-like"/>
    <property type="match status" value="1"/>
</dbReference>
<dbReference type="InterPro" id="IPR050275">
    <property type="entry name" value="PGM_Phosphatase"/>
</dbReference>
<reference evidence="5" key="1">
    <citation type="submission" date="2022-08" db="EMBL/GenBank/DDBJ databases">
        <title>Nisaea acidiphila sp. nov., isolated from a marine algal debris and emended description of the genus Nisaea Urios et al. 2008.</title>
        <authorList>
            <person name="Kwon K."/>
        </authorList>
    </citation>
    <scope>NUCLEOTIDE SEQUENCE</scope>
    <source>
        <strain evidence="5">MEBiC11861</strain>
    </source>
</reference>
<evidence type="ECO:0000256" key="2">
    <source>
        <dbReference type="ARBA" id="ARBA00023235"/>
    </source>
</evidence>
<evidence type="ECO:0000256" key="4">
    <source>
        <dbReference type="PIRSR" id="PIRSR613078-2"/>
    </source>
</evidence>
<dbReference type="PIRSF" id="PIRSF000709">
    <property type="entry name" value="6PFK_2-Ptase"/>
    <property type="match status" value="1"/>
</dbReference>
<dbReference type="PROSITE" id="PS00175">
    <property type="entry name" value="PG_MUTASE"/>
    <property type="match status" value="1"/>
</dbReference>
<dbReference type="KEGG" id="naci:NUH88_01925"/>